<dbReference type="SUPFAM" id="SSF53448">
    <property type="entry name" value="Nucleotide-diphospho-sugar transferases"/>
    <property type="match status" value="1"/>
</dbReference>
<proteinExistence type="predicted"/>
<dbReference type="InterPro" id="IPR029044">
    <property type="entry name" value="Nucleotide-diphossugar_trans"/>
</dbReference>
<dbReference type="RefSeq" id="WP_173199508.1">
    <property type="nucleotide sequence ID" value="NZ_JABFCX010000003.1"/>
</dbReference>
<evidence type="ECO:0000313" key="2">
    <source>
        <dbReference type="Proteomes" id="UP000536835"/>
    </source>
</evidence>
<gene>
    <name evidence="1" type="ORF">HK107_10510</name>
</gene>
<name>A0A7Y3RNB9_9PROT</name>
<organism evidence="1 2">
    <name type="scientific">Parvularcula mediterranea</name>
    <dbReference type="NCBI Taxonomy" id="2732508"/>
    <lineage>
        <taxon>Bacteria</taxon>
        <taxon>Pseudomonadati</taxon>
        <taxon>Pseudomonadota</taxon>
        <taxon>Alphaproteobacteria</taxon>
        <taxon>Parvularculales</taxon>
        <taxon>Parvularculaceae</taxon>
        <taxon>Parvularcula</taxon>
    </lineage>
</organism>
<sequence>MPPAPLFASQGAHEGPRQIFTICSKNYLPLARELAASVLEHEPSARVTVILSDEADDVSAISDYLGVSCLPGRELPLPTYYDMAMRYDIVEFNTALKPAAFLHFMDKGAGSIVYLDPDIQLHRPLTDVWDAIAEGAQGVITPHICQPLDMEKNPTELKIMRTGIYNLGFAALANTEDARKFAEWWGRRMPADCRVDLDAGVFVDQKYVDLMPSYLPRTKILRHPGYNVAYWNLAHRPLARATNGFTAAGQPLVFMHFSGIREDKADFVSVHQDRVSVADLGEGRALFDAYREKLRGNRKALKEAGIAAKYAYGQFLTGEEIPKLVRTVYAKSVPPSAKPFEEVFDLAKGPFNQGATGITHKNQHLISPVMADLWLRKPHLQVAFNIRNAKEAKAYALWFVETGYREWDIAPAFIPKAAFALTDEKRSVRARMAVFTMKLMEKAKFFAFMYPKPVRRAATRFNRRVAPQLAKRIKTR</sequence>
<reference evidence="1 2" key="1">
    <citation type="submission" date="2020-05" db="EMBL/GenBank/DDBJ databases">
        <title>Parvularcula mediterraneae sp. nov., isolated from polypropylene straw from shallow seawater of the seashore of Laganas in Zakynthos island, Greece.</title>
        <authorList>
            <person name="Szabo I."/>
            <person name="Al-Omari J."/>
            <person name="Rado J."/>
            <person name="Szerdahelyi G.S."/>
        </authorList>
    </citation>
    <scope>NUCLEOTIDE SEQUENCE [LARGE SCALE GENOMIC DNA]</scope>
    <source>
        <strain evidence="1 2">ZS-1/3</strain>
    </source>
</reference>
<dbReference type="Gene3D" id="3.90.550.10">
    <property type="entry name" value="Spore Coat Polysaccharide Biosynthesis Protein SpsA, Chain A"/>
    <property type="match status" value="1"/>
</dbReference>
<dbReference type="AlphaFoldDB" id="A0A7Y3RNB9"/>
<protein>
    <recommendedName>
        <fullName evidence="3">Glycosyl transferase</fullName>
    </recommendedName>
</protein>
<evidence type="ECO:0008006" key="3">
    <source>
        <dbReference type="Google" id="ProtNLM"/>
    </source>
</evidence>
<keyword evidence="2" id="KW-1185">Reference proteome</keyword>
<accession>A0A7Y3RNB9</accession>
<evidence type="ECO:0000313" key="1">
    <source>
        <dbReference type="EMBL" id="NNU16751.1"/>
    </source>
</evidence>
<dbReference type="EMBL" id="JABFCX010000003">
    <property type="protein sequence ID" value="NNU16751.1"/>
    <property type="molecule type" value="Genomic_DNA"/>
</dbReference>
<comment type="caution">
    <text evidence="1">The sequence shown here is derived from an EMBL/GenBank/DDBJ whole genome shotgun (WGS) entry which is preliminary data.</text>
</comment>
<dbReference type="Proteomes" id="UP000536835">
    <property type="component" value="Unassembled WGS sequence"/>
</dbReference>